<proteinExistence type="predicted"/>
<dbReference type="GO" id="GO:0016491">
    <property type="term" value="F:oxidoreductase activity"/>
    <property type="evidence" value="ECO:0007669"/>
    <property type="project" value="InterPro"/>
</dbReference>
<evidence type="ECO:0000259" key="1">
    <source>
        <dbReference type="Pfam" id="PF07731"/>
    </source>
</evidence>
<dbReference type="Pfam" id="PF07731">
    <property type="entry name" value="Cu-oxidase_2"/>
    <property type="match status" value="1"/>
</dbReference>
<dbReference type="InterPro" id="IPR008972">
    <property type="entry name" value="Cupredoxin"/>
</dbReference>
<gene>
    <name evidence="2" type="ORF">MNBD_GAMMA07-1066</name>
</gene>
<dbReference type="InterPro" id="IPR011706">
    <property type="entry name" value="Cu-oxidase_C"/>
</dbReference>
<dbReference type="Gene3D" id="2.60.40.420">
    <property type="entry name" value="Cupredoxins - blue copper proteins"/>
    <property type="match status" value="1"/>
</dbReference>
<dbReference type="SUPFAM" id="SSF49503">
    <property type="entry name" value="Cupredoxins"/>
    <property type="match status" value="1"/>
</dbReference>
<organism evidence="2">
    <name type="scientific">hydrothermal vent metagenome</name>
    <dbReference type="NCBI Taxonomy" id="652676"/>
    <lineage>
        <taxon>unclassified sequences</taxon>
        <taxon>metagenomes</taxon>
        <taxon>ecological metagenomes</taxon>
    </lineage>
</organism>
<accession>A0A3B0XM18</accession>
<dbReference type="GO" id="GO:0005507">
    <property type="term" value="F:copper ion binding"/>
    <property type="evidence" value="ECO:0007669"/>
    <property type="project" value="InterPro"/>
</dbReference>
<reference evidence="2" key="1">
    <citation type="submission" date="2018-06" db="EMBL/GenBank/DDBJ databases">
        <authorList>
            <person name="Zhirakovskaya E."/>
        </authorList>
    </citation>
    <scope>NUCLEOTIDE SEQUENCE</scope>
</reference>
<feature type="domain" description="Plastocyanin-like" evidence="1">
    <location>
        <begin position="73"/>
        <end position="166"/>
    </location>
</feature>
<sequence>YVEGGRTMVLQPQFSQAELNGAIRHTFRFNRGGGGTDSVPWTIATDGGQSMGIDVTVVSAAPNLGDLSADGLGHVEIWTMSGGTDEWSHPIHVHFEEGKILTKDNLPPPDYEALARKDVFRLGVVDGSARQMDVAFRFREFAGSFVEHCHNTQHEDHAMMLRYDIENPGQFVALPAPFPTWDGVTYVDSTLLPNARTGVGAGEGGGP</sequence>
<evidence type="ECO:0000313" key="2">
    <source>
        <dbReference type="EMBL" id="VAW57224.1"/>
    </source>
</evidence>
<dbReference type="AlphaFoldDB" id="A0A3B0XM18"/>
<name>A0A3B0XM18_9ZZZZ</name>
<protein>
    <submittedName>
        <fullName evidence="2">Glycoprotein gp2</fullName>
    </submittedName>
</protein>
<dbReference type="EMBL" id="UOFF01000358">
    <property type="protein sequence ID" value="VAW57224.1"/>
    <property type="molecule type" value="Genomic_DNA"/>
</dbReference>
<feature type="non-terminal residue" evidence="2">
    <location>
        <position position="1"/>
    </location>
</feature>